<dbReference type="EMBL" id="JAFEMO010000005">
    <property type="protein sequence ID" value="KAH7570059.1"/>
    <property type="molecule type" value="Genomic_DNA"/>
</dbReference>
<keyword evidence="1" id="KW-0472">Membrane</keyword>
<sequence length="206" mass="23257">MARALYFQSRISIEFWSYCILSVVFLIIRTPSPLLKHQTPYQLLFKASSDYFSFRVFGCLAFASTLAAHRTKFQPRARVCVFIGYPPGIKGYKLYDVETKQVFFSRDVVFHEKIFPFHTVVVPFAHAPTSLAQSVLELVLDASAFPPDLVADSGTSQAAIISGCTTSFLSLRLSLQSSYWFCCFFISRCCSSIEVFSSLHFQASFL</sequence>
<keyword evidence="1" id="KW-1133">Transmembrane helix</keyword>
<feature type="transmembrane region" description="Helical" evidence="1">
    <location>
        <begin position="12"/>
        <end position="31"/>
    </location>
</feature>
<accession>A0ABQ8I0S3</accession>
<gene>
    <name evidence="3" type="ORF">JRO89_XS05G0038600</name>
</gene>
<comment type="caution">
    <text evidence="3">The sequence shown here is derived from an EMBL/GenBank/DDBJ whole genome shotgun (WGS) entry which is preliminary data.</text>
</comment>
<keyword evidence="4" id="KW-1185">Reference proteome</keyword>
<dbReference type="PANTHER" id="PTHR42648">
    <property type="entry name" value="TRANSPOSASE, PUTATIVE-RELATED"/>
    <property type="match status" value="1"/>
</dbReference>
<name>A0ABQ8I0S3_9ROSI</name>
<evidence type="ECO:0000256" key="1">
    <source>
        <dbReference type="SAM" id="Phobius"/>
    </source>
</evidence>
<feature type="transmembrane region" description="Helical" evidence="1">
    <location>
        <begin position="51"/>
        <end position="68"/>
    </location>
</feature>
<protein>
    <recommendedName>
        <fullName evidence="2">Retroviral polymerase SH3-like domain-containing protein</fullName>
    </recommendedName>
</protein>
<evidence type="ECO:0000313" key="3">
    <source>
        <dbReference type="EMBL" id="KAH7570059.1"/>
    </source>
</evidence>
<proteinExistence type="predicted"/>
<dbReference type="InterPro" id="IPR039537">
    <property type="entry name" value="Retrotran_Ty1/copia-like"/>
</dbReference>
<feature type="domain" description="Retroviral polymerase SH3-like" evidence="2">
    <location>
        <begin position="59"/>
        <end position="119"/>
    </location>
</feature>
<dbReference type="Proteomes" id="UP000827721">
    <property type="component" value="Unassembled WGS sequence"/>
</dbReference>
<evidence type="ECO:0000313" key="4">
    <source>
        <dbReference type="Proteomes" id="UP000827721"/>
    </source>
</evidence>
<dbReference type="PANTHER" id="PTHR42648:SF31">
    <property type="entry name" value="RNA-DIRECTED DNA POLYMERASE"/>
    <property type="match status" value="1"/>
</dbReference>
<keyword evidence="1" id="KW-0812">Transmembrane</keyword>
<organism evidence="3 4">
    <name type="scientific">Xanthoceras sorbifolium</name>
    <dbReference type="NCBI Taxonomy" id="99658"/>
    <lineage>
        <taxon>Eukaryota</taxon>
        <taxon>Viridiplantae</taxon>
        <taxon>Streptophyta</taxon>
        <taxon>Embryophyta</taxon>
        <taxon>Tracheophyta</taxon>
        <taxon>Spermatophyta</taxon>
        <taxon>Magnoliopsida</taxon>
        <taxon>eudicotyledons</taxon>
        <taxon>Gunneridae</taxon>
        <taxon>Pentapetalae</taxon>
        <taxon>rosids</taxon>
        <taxon>malvids</taxon>
        <taxon>Sapindales</taxon>
        <taxon>Sapindaceae</taxon>
        <taxon>Xanthoceroideae</taxon>
        <taxon>Xanthoceras</taxon>
    </lineage>
</organism>
<evidence type="ECO:0000259" key="2">
    <source>
        <dbReference type="Pfam" id="PF25597"/>
    </source>
</evidence>
<reference evidence="3 4" key="1">
    <citation type="submission" date="2021-02" db="EMBL/GenBank/DDBJ databases">
        <title>Plant Genome Project.</title>
        <authorList>
            <person name="Zhang R.-G."/>
        </authorList>
    </citation>
    <scope>NUCLEOTIDE SEQUENCE [LARGE SCALE GENOMIC DNA]</scope>
    <source>
        <tissue evidence="3">Leaves</tissue>
    </source>
</reference>
<dbReference type="Pfam" id="PF25597">
    <property type="entry name" value="SH3_retrovirus"/>
    <property type="match status" value="1"/>
</dbReference>
<dbReference type="InterPro" id="IPR057670">
    <property type="entry name" value="SH3_retrovirus"/>
</dbReference>